<keyword evidence="3" id="KW-1185">Reference proteome</keyword>
<evidence type="ECO:0000259" key="2">
    <source>
        <dbReference type="Pfam" id="PF24293"/>
    </source>
</evidence>
<evidence type="ECO:0000313" key="4">
    <source>
        <dbReference type="WBParaSite" id="ACRNAN_scaffold1197.g20552.t1"/>
    </source>
</evidence>
<feature type="compositionally biased region" description="Basic residues" evidence="1">
    <location>
        <begin position="917"/>
        <end position="926"/>
    </location>
</feature>
<feature type="compositionally biased region" description="Basic and acidic residues" evidence="1">
    <location>
        <begin position="888"/>
        <end position="899"/>
    </location>
</feature>
<feature type="region of interest" description="Disordered" evidence="1">
    <location>
        <begin position="152"/>
        <end position="179"/>
    </location>
</feature>
<accession>A0A914CMJ0</accession>
<dbReference type="WBParaSite" id="ACRNAN_scaffold1197.g20552.t1">
    <property type="protein sequence ID" value="ACRNAN_scaffold1197.g20552.t1"/>
    <property type="gene ID" value="ACRNAN_scaffold1197.g20552"/>
</dbReference>
<dbReference type="AlphaFoldDB" id="A0A914CMJ0"/>
<feature type="region of interest" description="Disordered" evidence="1">
    <location>
        <begin position="37"/>
        <end position="113"/>
    </location>
</feature>
<feature type="region of interest" description="Disordered" evidence="1">
    <location>
        <begin position="884"/>
        <end position="961"/>
    </location>
</feature>
<evidence type="ECO:0000256" key="1">
    <source>
        <dbReference type="SAM" id="MobiDB-lite"/>
    </source>
</evidence>
<feature type="compositionally biased region" description="Polar residues" evidence="1">
    <location>
        <begin position="75"/>
        <end position="85"/>
    </location>
</feature>
<evidence type="ECO:0000313" key="3">
    <source>
        <dbReference type="Proteomes" id="UP000887540"/>
    </source>
</evidence>
<proteinExistence type="predicted"/>
<organism evidence="3 4">
    <name type="scientific">Acrobeloides nanus</name>
    <dbReference type="NCBI Taxonomy" id="290746"/>
    <lineage>
        <taxon>Eukaryota</taxon>
        <taxon>Metazoa</taxon>
        <taxon>Ecdysozoa</taxon>
        <taxon>Nematoda</taxon>
        <taxon>Chromadorea</taxon>
        <taxon>Rhabditida</taxon>
        <taxon>Tylenchina</taxon>
        <taxon>Cephalobomorpha</taxon>
        <taxon>Cephaloboidea</taxon>
        <taxon>Cephalobidae</taxon>
        <taxon>Acrobeloides</taxon>
    </lineage>
</organism>
<sequence length="961" mass="110413">METHKSFTSDSDETDEYKKIWLGFSTSDVKTDRILTEAHDRKNKGVGSESPSELVDHKSFYLTQEAADSKKEESNTPLPQSNVEEPTTKEAIASTSQSTVEELKREETISPTPQLSNISEKIDFYQKFSQKKPINVEEHKKEEVALPFNETRKEENISSAIEEPKKEETITPPPQLSNEPDIQEQLTKEAFMNELNKLLTNMEKKKFFFAQMQEVAKKVDPSFQFSMAEYNSVADKMVALTKEVDIRLRENFFPLLRKVFMQCDDYNEAMRYFYNQEAFINTAHHWPDLKICPKYNEEAANIKIKMGSFDQMNEKILEELSKDLGFLMMIAPLETCLQFLFMCIESTPIIPTITRLFERLPAVREYRIPKYPGSKETDSFYMVIFLRLFNEHFHKLKLDTTEGRQNFESLIMSFIRTRLKTNRFGSGKEDFTVTHQNIPNLDATDFTVNWLFEHFARNRETRILLSLLSKLMEHDNNKKYDILWKKPGEETTELCVDPNTLISYVIEVFLHSTELDSVGYSEIMSYMPKIFTGIAKKFKADGVKITVPNIMGKVTHLDWAYKYAIGVWLQAVLEDYKPEIPTALFYALPEDKKKAYARLAYEQRVSLTEDFFCSIFEMALALPAAALEFLDIGTYATPNTDDVTVVICLALVKSTSKQASTTKIMALKPVLDKLIDLYGVPLIAYGLVNFYGMDAGTAQGLRALLPILLYGEAVRVHLMLEKDDTWMKDNVRAILAAFSNLANPLVDGFNKTLREGNMRGKSPSLTAGPVVSISNQLGVIRYLINCIEELLKERNSLDASNQFMLLSKKVNECIDLWFNTQMAPSLEDFQRLDGEDATKTVYAYAVPLPNVQKVERSMKMQLYENMLHELRKAQVIVAPQRRGVGRGWENHQSGREDSPRNWSKVGDEDSDEMTGGNKKHHGKRNTANRGRYDNYNKRGNYHQRKHKHHDKSPEESTSSTR</sequence>
<name>A0A914CMJ0_9BILA</name>
<dbReference type="Proteomes" id="UP000887540">
    <property type="component" value="Unplaced"/>
</dbReference>
<reference evidence="4" key="1">
    <citation type="submission" date="2022-11" db="UniProtKB">
        <authorList>
            <consortium name="WormBaseParasite"/>
        </authorList>
    </citation>
    <scope>IDENTIFICATION</scope>
</reference>
<feature type="domain" description="Edg1 TPR repeats region" evidence="2">
    <location>
        <begin position="187"/>
        <end position="576"/>
    </location>
</feature>
<dbReference type="Pfam" id="PF24293">
    <property type="entry name" value="TPR_Edg1"/>
    <property type="match status" value="1"/>
</dbReference>
<feature type="compositionally biased region" description="Basic and acidic residues" evidence="1">
    <location>
        <begin position="152"/>
        <end position="169"/>
    </location>
</feature>
<dbReference type="InterPro" id="IPR056581">
    <property type="entry name" value="TPR_Edg1"/>
</dbReference>
<feature type="compositionally biased region" description="Basic residues" evidence="1">
    <location>
        <begin position="939"/>
        <end position="950"/>
    </location>
</feature>
<protein>
    <recommendedName>
        <fullName evidence="2">Edg1 TPR repeats region domain-containing protein</fullName>
    </recommendedName>
</protein>